<feature type="compositionally biased region" description="Basic and acidic residues" evidence="1">
    <location>
        <begin position="439"/>
        <end position="451"/>
    </location>
</feature>
<feature type="compositionally biased region" description="Low complexity" evidence="1">
    <location>
        <begin position="25"/>
        <end position="35"/>
    </location>
</feature>
<evidence type="ECO:0000313" key="3">
    <source>
        <dbReference type="Proteomes" id="UP001153069"/>
    </source>
</evidence>
<comment type="caution">
    <text evidence="2">The sequence shown here is derived from an EMBL/GenBank/DDBJ whole genome shotgun (WGS) entry which is preliminary data.</text>
</comment>
<name>A0A9N8EHL8_9STRA</name>
<proteinExistence type="predicted"/>
<feature type="compositionally biased region" description="Acidic residues" evidence="1">
    <location>
        <begin position="392"/>
        <end position="411"/>
    </location>
</feature>
<feature type="compositionally biased region" description="Basic and acidic residues" evidence="1">
    <location>
        <begin position="956"/>
        <end position="966"/>
    </location>
</feature>
<gene>
    <name evidence="2" type="ORF">SEMRO_949_G223630.1</name>
</gene>
<feature type="compositionally biased region" description="Polar residues" evidence="1">
    <location>
        <begin position="369"/>
        <end position="391"/>
    </location>
</feature>
<evidence type="ECO:0000256" key="1">
    <source>
        <dbReference type="SAM" id="MobiDB-lite"/>
    </source>
</evidence>
<feature type="compositionally biased region" description="Basic and acidic residues" evidence="1">
    <location>
        <begin position="208"/>
        <end position="219"/>
    </location>
</feature>
<feature type="region of interest" description="Disordered" evidence="1">
    <location>
        <begin position="904"/>
        <end position="966"/>
    </location>
</feature>
<dbReference type="EMBL" id="CAICTM010000947">
    <property type="protein sequence ID" value="CAB9518615.1"/>
    <property type="molecule type" value="Genomic_DNA"/>
</dbReference>
<feature type="compositionally biased region" description="Basic and acidic residues" evidence="1">
    <location>
        <begin position="670"/>
        <end position="706"/>
    </location>
</feature>
<organism evidence="2 3">
    <name type="scientific">Seminavis robusta</name>
    <dbReference type="NCBI Taxonomy" id="568900"/>
    <lineage>
        <taxon>Eukaryota</taxon>
        <taxon>Sar</taxon>
        <taxon>Stramenopiles</taxon>
        <taxon>Ochrophyta</taxon>
        <taxon>Bacillariophyta</taxon>
        <taxon>Bacillariophyceae</taxon>
        <taxon>Bacillariophycidae</taxon>
        <taxon>Naviculales</taxon>
        <taxon>Naviculaceae</taxon>
        <taxon>Seminavis</taxon>
    </lineage>
</organism>
<accession>A0A9N8EHL8</accession>
<feature type="region of interest" description="Disordered" evidence="1">
    <location>
        <begin position="1"/>
        <end position="247"/>
    </location>
</feature>
<dbReference type="AlphaFoldDB" id="A0A9N8EHL8"/>
<feature type="region of interest" description="Disordered" evidence="1">
    <location>
        <begin position="846"/>
        <end position="868"/>
    </location>
</feature>
<keyword evidence="3" id="KW-1185">Reference proteome</keyword>
<feature type="region of interest" description="Disordered" evidence="1">
    <location>
        <begin position="263"/>
        <end position="761"/>
    </location>
</feature>
<feature type="compositionally biased region" description="Basic and acidic residues" evidence="1">
    <location>
        <begin position="40"/>
        <end position="52"/>
    </location>
</feature>
<feature type="compositionally biased region" description="Low complexity" evidence="1">
    <location>
        <begin position="277"/>
        <end position="288"/>
    </location>
</feature>
<feature type="compositionally biased region" description="Polar residues" evidence="1">
    <location>
        <begin position="626"/>
        <end position="646"/>
    </location>
</feature>
<feature type="compositionally biased region" description="Basic and acidic residues" evidence="1">
    <location>
        <begin position="132"/>
        <end position="177"/>
    </location>
</feature>
<feature type="compositionally biased region" description="Basic and acidic residues" evidence="1">
    <location>
        <begin position="497"/>
        <end position="521"/>
    </location>
</feature>
<protein>
    <submittedName>
        <fullName evidence="2">Uncharacterized protein</fullName>
    </submittedName>
</protein>
<feature type="compositionally biased region" description="Polar residues" evidence="1">
    <location>
        <begin position="326"/>
        <end position="338"/>
    </location>
</feature>
<sequence>MAADQARDTAVGNGNARIPRRNRKSSTGGNSSSHGSRSKSRSERKEHRDRSASKSRSNRGRRSPKSLDALLGEPSTISTDDKDKGRSKSRSQRLSSRSGHVRSHSVDSHDRQDKPNAMDVSTLPVPQQPEAEVIKDSRERRREKRRSSDHNKDSKDKSSTSSRKRDSRTDTTNKEQRSSGGNRKSRSKRNLMDLLNPTTTTTSSTTAEAKERTGRERTNNKTGKHVRSNSCDSRRQPDVLPAVPTNNKDLMFKFQAYGSNHEKGDVTMEQFHASETSSKGSSSNSGSKRAGRSNKSSLDDVFNGKSNTSHTRRQGRTMAPTKSRFRSNSCESRLSTDNLELSPPPPQQTQLQQLQLPQDSPMPLKRSHSGPTNYTLKKNLQQRPTTTPSFDNDSDSEDEPSFHDDGEEDQWWAESPHPDHHPKRDHSLDPQAKRTQQTKQREEELCYHDSARSSLPDDTPLPSLLDDLLVRNNSNHAATRGRSRDIKTFQVRSNSVDSRRDHDIDDNAKKAKEPKAEEFFKLKPSTRDQTGTKARKSRIARSKSFDPEYPDQKPLLEPRTNSIRDRRTSRNNRRSSLDNQDGNSEEIPSGSLRGGTIRDRRTSRNTRRSSMDNQADNGEEIPNGSLRGNTNRRSTIAGRRSTTLRGSTHARRSTGVDAKVSTRTSIRHSRSFDPRKSLEEGLHSNKDKTKPAEKVDNGDEVKNPRDGDEEPPNKPSSCRNEAASRMKRSGSKRNMSRRQTLALIDKQAQIQQDGEKKKESQAQKVAEISKAFKVSNQACTQLAKTTAKDKLSFLPNSMHLVSNTTAATEDVVSSKSSHGGDIAKKGIESLVQLQELPTMGGALRLSKTSHAVRRSRSSVSSQSTATTASISMASYHSGNNNMSYSTMGSNTTFSTLGSTSTAGSSFANSSISTMDKGSDHGSSSINGDARKRLMAKAQRMKALSDSFRRSSSSHKSNQDDFKSLLG</sequence>
<feature type="compositionally biased region" description="Low complexity" evidence="1">
    <location>
        <begin position="904"/>
        <end position="913"/>
    </location>
</feature>
<feature type="compositionally biased region" description="Low complexity" evidence="1">
    <location>
        <begin position="857"/>
        <end position="868"/>
    </location>
</feature>
<feature type="compositionally biased region" description="Basic residues" evidence="1">
    <location>
        <begin position="725"/>
        <end position="736"/>
    </location>
</feature>
<dbReference type="Proteomes" id="UP001153069">
    <property type="component" value="Unassembled WGS sequence"/>
</dbReference>
<evidence type="ECO:0000313" key="2">
    <source>
        <dbReference type="EMBL" id="CAB9518615.1"/>
    </source>
</evidence>
<feature type="compositionally biased region" description="Low complexity" evidence="1">
    <location>
        <begin position="348"/>
        <end position="364"/>
    </location>
</feature>
<feature type="compositionally biased region" description="Low complexity" evidence="1">
    <location>
        <begin position="453"/>
        <end position="467"/>
    </location>
</feature>
<reference evidence="2" key="1">
    <citation type="submission" date="2020-06" db="EMBL/GenBank/DDBJ databases">
        <authorList>
            <consortium name="Plant Systems Biology data submission"/>
        </authorList>
    </citation>
    <scope>NUCLEOTIDE SEQUENCE</scope>
    <source>
        <strain evidence="2">D6</strain>
    </source>
</reference>
<feature type="compositionally biased region" description="Basic and acidic residues" evidence="1">
    <location>
        <begin position="543"/>
        <end position="568"/>
    </location>
</feature>
<feature type="compositionally biased region" description="Basic and acidic residues" evidence="1">
    <location>
        <begin position="104"/>
        <end position="116"/>
    </location>
</feature>